<comment type="caution">
    <text evidence="2">The sequence shown here is derived from an EMBL/GenBank/DDBJ whole genome shotgun (WGS) entry which is preliminary data.</text>
</comment>
<evidence type="ECO:0000313" key="3">
    <source>
        <dbReference type="Proteomes" id="UP001500575"/>
    </source>
</evidence>
<name>A0ABN2YQ21_9ACTN</name>
<evidence type="ECO:0000256" key="1">
    <source>
        <dbReference type="SAM" id="MobiDB-lite"/>
    </source>
</evidence>
<sequence length="642" mass="67764">MAGVVVAGIGVAFGVGVAVGADGPERPGRPFAAERPGTGRVLLSNADVTVTESCDDLLAAYVDRGVERVTPWGWDYGDVYADTSGGATEDSGDSAPTEERGSAAAPVPSTTRAGSSETGTNVQEEGVDEPDVVKTDGQLLVRVDDDLLTAYSLTGDEPELTDTLDLADVQDAEILLVGDDVVVIGRSEDVSEQKWSYSGPPSRSRVLVVDVSDPTSMEVTSTKEYDAALVTARLHGSVVRVVVSAGLPELDFVSPGFWRDEESAFEKNQEIVRDSTIEDWLPTVATDGGDPEPLMECGDVAIPEDEDGGLGTLAVVGFDPAFADSWDTAAVLSASQTVYASADRLVLATNGFLSGPAWWGGDVIECFDVCPDMSRAFNGGGTTHLYSFALSGTDAHFVAAGEVDGIVADRWSMDEADGVLRVAVGPSAETGPFNSVVTLRETGEDIVEVGRVDQLGPGEEIKSVRWFDTLAIVVTFRQVDPLYAVDLTDPESPQLLGELKIPGFSDYLHPLGAWRMIGVGAAADESTGQVRGAQVALFDVHDVTNPRQLGVVEYGYGTQALAGTDPRQFTWLPDRRTALTVVSDVSTGSVGSVSVIEVEDGGLTQRSVEVEYGDDVARVRLVPLADGRVVLVTGNDISFFDI</sequence>
<dbReference type="InterPro" id="IPR019198">
    <property type="entry name" value="Beta_propeller_containing"/>
</dbReference>
<dbReference type="Proteomes" id="UP001500575">
    <property type="component" value="Unassembled WGS sequence"/>
</dbReference>
<feature type="compositionally biased region" description="Polar residues" evidence="1">
    <location>
        <begin position="108"/>
        <end position="123"/>
    </location>
</feature>
<evidence type="ECO:0000313" key="2">
    <source>
        <dbReference type="EMBL" id="GAA2130624.1"/>
    </source>
</evidence>
<protein>
    <recommendedName>
        <fullName evidence="4">Beta propeller domain-containing protein</fullName>
    </recommendedName>
</protein>
<feature type="region of interest" description="Disordered" evidence="1">
    <location>
        <begin position="83"/>
        <end position="131"/>
    </location>
</feature>
<organism evidence="2 3">
    <name type="scientific">Nocardioides bigeumensis</name>
    <dbReference type="NCBI Taxonomy" id="433657"/>
    <lineage>
        <taxon>Bacteria</taxon>
        <taxon>Bacillati</taxon>
        <taxon>Actinomycetota</taxon>
        <taxon>Actinomycetes</taxon>
        <taxon>Propionibacteriales</taxon>
        <taxon>Nocardioidaceae</taxon>
        <taxon>Nocardioides</taxon>
    </lineage>
</organism>
<dbReference type="Pfam" id="PF09826">
    <property type="entry name" value="Beta_propel"/>
    <property type="match status" value="1"/>
</dbReference>
<gene>
    <name evidence="2" type="ORF">GCM10009843_33390</name>
</gene>
<dbReference type="EMBL" id="BAAAQQ010000013">
    <property type="protein sequence ID" value="GAA2130624.1"/>
    <property type="molecule type" value="Genomic_DNA"/>
</dbReference>
<reference evidence="2 3" key="1">
    <citation type="journal article" date="2019" name="Int. J. Syst. Evol. Microbiol.">
        <title>The Global Catalogue of Microorganisms (GCM) 10K type strain sequencing project: providing services to taxonomists for standard genome sequencing and annotation.</title>
        <authorList>
            <consortium name="The Broad Institute Genomics Platform"/>
            <consortium name="The Broad Institute Genome Sequencing Center for Infectious Disease"/>
            <person name="Wu L."/>
            <person name="Ma J."/>
        </authorList>
    </citation>
    <scope>NUCLEOTIDE SEQUENCE [LARGE SCALE GENOMIC DNA]</scope>
    <source>
        <strain evidence="2 3">JCM 16021</strain>
    </source>
</reference>
<accession>A0ABN2YQ21</accession>
<keyword evidence="3" id="KW-1185">Reference proteome</keyword>
<evidence type="ECO:0008006" key="4">
    <source>
        <dbReference type="Google" id="ProtNLM"/>
    </source>
</evidence>
<proteinExistence type="predicted"/>